<dbReference type="InterPro" id="IPR010254">
    <property type="entry name" value="B12-dep_deHydtase_bsu"/>
</dbReference>
<proteinExistence type="predicted"/>
<dbReference type="STRING" id="1302272.FC96_GL000511"/>
<organism evidence="1 2">
    <name type="scientific">Secundilactobacillus kimchicus JCM 15530</name>
    <dbReference type="NCBI Taxonomy" id="1302272"/>
    <lineage>
        <taxon>Bacteria</taxon>
        <taxon>Bacillati</taxon>
        <taxon>Bacillota</taxon>
        <taxon>Bacilli</taxon>
        <taxon>Lactobacillales</taxon>
        <taxon>Lactobacillaceae</taxon>
        <taxon>Secundilactobacillus</taxon>
    </lineage>
</organism>
<name>A0A0R1HNP5_9LACO</name>
<dbReference type="SUPFAM" id="SSF52968">
    <property type="entry name" value="B12-dependent dehydatase associated subunit"/>
    <property type="match status" value="1"/>
</dbReference>
<gene>
    <name evidence="1" type="ORF">FC96_GL000511</name>
</gene>
<comment type="caution">
    <text evidence="1">The sequence shown here is derived from an EMBL/GenBank/DDBJ whole genome shotgun (WGS) entry which is preliminary data.</text>
</comment>
<evidence type="ECO:0000313" key="2">
    <source>
        <dbReference type="Proteomes" id="UP000050911"/>
    </source>
</evidence>
<dbReference type="Gene3D" id="3.40.50.10150">
    <property type="entry name" value="B12-dependent dehydatase associated subunit"/>
    <property type="match status" value="1"/>
</dbReference>
<reference evidence="1 2" key="1">
    <citation type="journal article" date="2015" name="Genome Announc.">
        <title>Expanding the biotechnology potential of lactobacilli through comparative genomics of 213 strains and associated genera.</title>
        <authorList>
            <person name="Sun Z."/>
            <person name="Harris H.M."/>
            <person name="McCann A."/>
            <person name="Guo C."/>
            <person name="Argimon S."/>
            <person name="Zhang W."/>
            <person name="Yang X."/>
            <person name="Jeffery I.B."/>
            <person name="Cooney J.C."/>
            <person name="Kagawa T.F."/>
            <person name="Liu W."/>
            <person name="Song Y."/>
            <person name="Salvetti E."/>
            <person name="Wrobel A."/>
            <person name="Rasinkangas P."/>
            <person name="Parkhill J."/>
            <person name="Rea M.C."/>
            <person name="O'Sullivan O."/>
            <person name="Ritari J."/>
            <person name="Douillard F.P."/>
            <person name="Paul Ross R."/>
            <person name="Yang R."/>
            <person name="Briner A.E."/>
            <person name="Felis G.E."/>
            <person name="de Vos W.M."/>
            <person name="Barrangou R."/>
            <person name="Klaenhammer T.R."/>
            <person name="Caufield P.W."/>
            <person name="Cui Y."/>
            <person name="Zhang H."/>
            <person name="O'Toole P.W."/>
        </authorList>
    </citation>
    <scope>NUCLEOTIDE SEQUENCE [LARGE SCALE GENOMIC DNA]</scope>
    <source>
        <strain evidence="1 2">JCM 15530</strain>
    </source>
</reference>
<dbReference type="PIRSF" id="PIRSF011503">
    <property type="entry name" value="DdrB_PduH"/>
    <property type="match status" value="1"/>
</dbReference>
<dbReference type="RefSeq" id="WP_054659763.1">
    <property type="nucleotide sequence ID" value="NZ_AZCX01000010.1"/>
</dbReference>
<accession>A0A0R1HNP5</accession>
<dbReference type="EMBL" id="AZCX01000010">
    <property type="protein sequence ID" value="KRK47241.1"/>
    <property type="molecule type" value="Genomic_DNA"/>
</dbReference>
<protein>
    <submittedName>
        <fullName evidence="1">Uncharacterized protein</fullName>
    </submittedName>
</protein>
<dbReference type="OrthoDB" id="308037at2"/>
<keyword evidence="2" id="KW-1185">Reference proteome</keyword>
<dbReference type="Proteomes" id="UP000050911">
    <property type="component" value="Unassembled WGS sequence"/>
</dbReference>
<dbReference type="AlphaFoldDB" id="A0A0R1HNP5"/>
<sequence>MIETDKRIPSIVLAVPNDDVDLSDLDDLFNGIEEEEIPVSISPIEQGNIVSNAYQAALSSKLSVGLAFDATQVVLHYKNLAEQEPLFTVKRGNPTIMRMMGTNAARLVKGTPFKLGEGSEFK</sequence>
<dbReference type="Pfam" id="PF02288">
    <property type="entry name" value="Dehydratase_MU"/>
    <property type="match status" value="1"/>
</dbReference>
<dbReference type="InterPro" id="IPR003208">
    <property type="entry name" value="Dehydtase/Dehydtase_re"/>
</dbReference>
<dbReference type="PATRIC" id="fig|1302272.5.peg.509"/>
<evidence type="ECO:0000313" key="1">
    <source>
        <dbReference type="EMBL" id="KRK47241.1"/>
    </source>
</evidence>
<dbReference type="InterPro" id="IPR009192">
    <property type="entry name" value="Diol/glycerol_deHydtase_re_ssu"/>
</dbReference>